<comment type="similarity">
    <text evidence="2">Belongs to the RRP1 family.</text>
</comment>
<dbReference type="GO" id="GO:0030688">
    <property type="term" value="C:preribosome, small subunit precursor"/>
    <property type="evidence" value="ECO:0007669"/>
    <property type="project" value="InterPro"/>
</dbReference>
<evidence type="ECO:0000256" key="4">
    <source>
        <dbReference type="ARBA" id="ARBA00023242"/>
    </source>
</evidence>
<evidence type="ECO:0000256" key="5">
    <source>
        <dbReference type="SAM" id="MobiDB-lite"/>
    </source>
</evidence>
<dbReference type="PANTHER" id="PTHR13026:SF0">
    <property type="entry name" value="RIBOSOMAL RNA PROCESSING 1B"/>
    <property type="match status" value="1"/>
</dbReference>
<keyword evidence="3" id="KW-0698">rRNA processing</keyword>
<dbReference type="AlphaFoldDB" id="A0A3M7L5M9"/>
<evidence type="ECO:0000256" key="2">
    <source>
        <dbReference type="ARBA" id="ARBA00006374"/>
    </source>
</evidence>
<evidence type="ECO:0000256" key="3">
    <source>
        <dbReference type="ARBA" id="ARBA00022552"/>
    </source>
</evidence>
<dbReference type="Proteomes" id="UP000279271">
    <property type="component" value="Unassembled WGS sequence"/>
</dbReference>
<feature type="non-terminal residue" evidence="6">
    <location>
        <position position="1"/>
    </location>
</feature>
<organism evidence="6 7">
    <name type="scientific">Auxenochlorella protothecoides</name>
    <name type="common">Green microalga</name>
    <name type="synonym">Chlorella protothecoides</name>
    <dbReference type="NCBI Taxonomy" id="3075"/>
    <lineage>
        <taxon>Eukaryota</taxon>
        <taxon>Viridiplantae</taxon>
        <taxon>Chlorophyta</taxon>
        <taxon>core chlorophytes</taxon>
        <taxon>Trebouxiophyceae</taxon>
        <taxon>Chlorellales</taxon>
        <taxon>Chlorellaceae</taxon>
        <taxon>Auxenochlorella</taxon>
    </lineage>
</organism>
<comment type="subcellular location">
    <subcellularLocation>
        <location evidence="1">Nucleus</location>
    </subcellularLocation>
</comment>
<comment type="caution">
    <text evidence="6">The sequence shown here is derived from an EMBL/GenBank/DDBJ whole genome shotgun (WGS) entry which is preliminary data.</text>
</comment>
<accession>A0A3M7L5M9</accession>
<dbReference type="EMBL" id="QOKY01000135">
    <property type="protein sequence ID" value="RMZ56872.1"/>
    <property type="molecule type" value="Genomic_DNA"/>
</dbReference>
<dbReference type="InterPro" id="IPR010301">
    <property type="entry name" value="RRP1"/>
</dbReference>
<evidence type="ECO:0000313" key="7">
    <source>
        <dbReference type="Proteomes" id="UP000279271"/>
    </source>
</evidence>
<protein>
    <submittedName>
        <fullName evidence="6">Uncharacterized protein</fullName>
    </submittedName>
</protein>
<dbReference type="GO" id="GO:0005634">
    <property type="term" value="C:nucleus"/>
    <property type="evidence" value="ECO:0007669"/>
    <property type="project" value="UniProtKB-SubCell"/>
</dbReference>
<dbReference type="Pfam" id="PF05997">
    <property type="entry name" value="Nop52"/>
    <property type="match status" value="1"/>
</dbReference>
<gene>
    <name evidence="6" type="ORF">APUTEX25_002961</name>
</gene>
<dbReference type="PANTHER" id="PTHR13026">
    <property type="entry name" value="NNP-1 PROTEIN NOVEL NUCLEAR PROTEIN 1 NOP52"/>
    <property type="match status" value="1"/>
</dbReference>
<sequence>FLMAKPRTRPPKERKVLEPLSAEGDSKFARALGSVDGRTREAGLQALAVWLSRRQEVDRLDLLKLWKGLFYTFWHSDQPTAQSALAERLADLLLVLPPLVSDLFYETFVQTMRREWFGIDRLRMDKFMMLVRKFLFGLLRRFRQEQDPAVIRKTTSFWLEEILLPTDTLSATGFAYHLTDLLLPELQRVVTSAAEQPSAVALAALLEPFCQALAQTGNPALQFRLRHGVFLTMLKEIQNPSPHQPLRHLAITDFAAHMFDLGAAVETRRKNRELCYDLSSRFEGITPGKPTAAPSDDSSNRSAGAVLGGSDSAPASAKVLATPSSDASAKKKKKRDAAAVDAPNGHAAVTPSTLGKSAKKKKKVQAEPEPAAASPSGKAATATASPPRTPTVPAAPHDTPDTLAKKNVRFSLRRNLVMTIGEPPAPSEVRTPPSSKPKGPALKKASSLGSAPGRLTGKSGGAARRLSMQGMGTSASGGKPGKGRSSLGPRPRAADFF</sequence>
<evidence type="ECO:0000256" key="1">
    <source>
        <dbReference type="ARBA" id="ARBA00004123"/>
    </source>
</evidence>
<name>A0A3M7L5M9_AUXPR</name>
<feature type="region of interest" description="Disordered" evidence="5">
    <location>
        <begin position="285"/>
        <end position="497"/>
    </location>
</feature>
<reference evidence="7" key="1">
    <citation type="journal article" date="2018" name="Algal Res.">
        <title>Characterization of plant carbon substrate utilization by Auxenochlorella protothecoides.</title>
        <authorList>
            <person name="Vogler B.W."/>
            <person name="Starkenburg S.R."/>
            <person name="Sudasinghe N."/>
            <person name="Schambach J.Y."/>
            <person name="Rollin J.A."/>
            <person name="Pattathil S."/>
            <person name="Barry A.N."/>
        </authorList>
    </citation>
    <scope>NUCLEOTIDE SEQUENCE [LARGE SCALE GENOMIC DNA]</scope>
    <source>
        <strain evidence="7">UTEX 25</strain>
    </source>
</reference>
<keyword evidence="4" id="KW-0539">Nucleus</keyword>
<feature type="compositionally biased region" description="Low complexity" evidence="5">
    <location>
        <begin position="367"/>
        <end position="396"/>
    </location>
</feature>
<proteinExistence type="inferred from homology"/>
<dbReference type="GO" id="GO:0006364">
    <property type="term" value="P:rRNA processing"/>
    <property type="evidence" value="ECO:0007669"/>
    <property type="project" value="UniProtKB-KW"/>
</dbReference>
<evidence type="ECO:0000313" key="6">
    <source>
        <dbReference type="EMBL" id="RMZ56872.1"/>
    </source>
</evidence>